<dbReference type="AlphaFoldDB" id="X1US86"/>
<comment type="caution">
    <text evidence="1">The sequence shown here is derived from an EMBL/GenBank/DDBJ whole genome shotgun (WGS) entry which is preliminary data.</text>
</comment>
<feature type="non-terminal residue" evidence="1">
    <location>
        <position position="1"/>
    </location>
</feature>
<evidence type="ECO:0000313" key="1">
    <source>
        <dbReference type="EMBL" id="GAJ06452.1"/>
    </source>
</evidence>
<proteinExistence type="predicted"/>
<accession>X1US86</accession>
<sequence>LTAYKLLKQKNNNLVLILAVFEGTKVDNPEIFDHVWYFPKKTS</sequence>
<name>X1US86_9ZZZZ</name>
<reference evidence="1" key="1">
    <citation type="journal article" date="2014" name="Front. Microbiol.">
        <title>High frequency of phylogenetically diverse reductive dehalogenase-homologous genes in deep subseafloor sedimentary metagenomes.</title>
        <authorList>
            <person name="Kawai M."/>
            <person name="Futagami T."/>
            <person name="Toyoda A."/>
            <person name="Takaki Y."/>
            <person name="Nishi S."/>
            <person name="Hori S."/>
            <person name="Arai W."/>
            <person name="Tsubouchi T."/>
            <person name="Morono Y."/>
            <person name="Uchiyama I."/>
            <person name="Ito T."/>
            <person name="Fujiyama A."/>
            <person name="Inagaki F."/>
            <person name="Takami H."/>
        </authorList>
    </citation>
    <scope>NUCLEOTIDE SEQUENCE</scope>
    <source>
        <strain evidence="1">Expedition CK06-06</strain>
    </source>
</reference>
<organism evidence="1">
    <name type="scientific">marine sediment metagenome</name>
    <dbReference type="NCBI Taxonomy" id="412755"/>
    <lineage>
        <taxon>unclassified sequences</taxon>
        <taxon>metagenomes</taxon>
        <taxon>ecological metagenomes</taxon>
    </lineage>
</organism>
<gene>
    <name evidence="1" type="ORF">S12H4_43247</name>
</gene>
<protein>
    <submittedName>
        <fullName evidence="1">Uncharacterized protein</fullName>
    </submittedName>
</protein>
<dbReference type="EMBL" id="BARW01026530">
    <property type="protein sequence ID" value="GAJ06452.1"/>
    <property type="molecule type" value="Genomic_DNA"/>
</dbReference>